<dbReference type="InterPro" id="IPR011098">
    <property type="entry name" value="G5_dom"/>
</dbReference>
<evidence type="ECO:0000256" key="2">
    <source>
        <dbReference type="SAM" id="Phobius"/>
    </source>
</evidence>
<dbReference type="PROSITE" id="PS51109">
    <property type="entry name" value="G5"/>
    <property type="match status" value="1"/>
</dbReference>
<proteinExistence type="predicted"/>
<evidence type="ECO:0000313" key="4">
    <source>
        <dbReference type="EMBL" id="SHE58295.1"/>
    </source>
</evidence>
<dbReference type="AlphaFoldDB" id="A0A1M4UNR3"/>
<dbReference type="Pfam" id="PF07501">
    <property type="entry name" value="G5"/>
    <property type="match status" value="1"/>
</dbReference>
<keyword evidence="2" id="KW-1133">Transmembrane helix</keyword>
<gene>
    <name evidence="4" type="ORF">SAMN02745133_00711</name>
</gene>
<dbReference type="Pfam" id="PF04294">
    <property type="entry name" value="VanW"/>
    <property type="match status" value="1"/>
</dbReference>
<dbReference type="PANTHER" id="PTHR35788:SF1">
    <property type="entry name" value="EXPORTED PROTEIN"/>
    <property type="match status" value="1"/>
</dbReference>
<accession>A0A1M4UNR3</accession>
<keyword evidence="1" id="KW-0732">Signal</keyword>
<keyword evidence="2" id="KW-0472">Membrane</keyword>
<evidence type="ECO:0000256" key="1">
    <source>
        <dbReference type="ARBA" id="ARBA00022729"/>
    </source>
</evidence>
<name>A0A1M4UNR3_9FIRM</name>
<keyword evidence="5" id="KW-1185">Reference proteome</keyword>
<feature type="domain" description="G5" evidence="3">
    <location>
        <begin position="369"/>
        <end position="448"/>
    </location>
</feature>
<dbReference type="PANTHER" id="PTHR35788">
    <property type="entry name" value="EXPORTED PROTEIN-RELATED"/>
    <property type="match status" value="1"/>
</dbReference>
<evidence type="ECO:0000259" key="3">
    <source>
        <dbReference type="PROSITE" id="PS51109"/>
    </source>
</evidence>
<reference evidence="5" key="1">
    <citation type="submission" date="2016-11" db="EMBL/GenBank/DDBJ databases">
        <authorList>
            <person name="Varghese N."/>
            <person name="Submissions S."/>
        </authorList>
    </citation>
    <scope>NUCLEOTIDE SEQUENCE [LARGE SCALE GENOMIC DNA]</scope>
    <source>
        <strain evidence="5">DSM 12395</strain>
    </source>
</reference>
<dbReference type="Gene3D" id="2.20.230.10">
    <property type="entry name" value="Resuscitation-promoting factor rpfb"/>
    <property type="match status" value="1"/>
</dbReference>
<dbReference type="RefSeq" id="WP_238456939.1">
    <property type="nucleotide sequence ID" value="NZ_FQUY01000003.1"/>
</dbReference>
<dbReference type="Pfam" id="PF12229">
    <property type="entry name" value="PG_binding_4"/>
    <property type="match status" value="1"/>
</dbReference>
<dbReference type="EMBL" id="FQUY01000003">
    <property type="protein sequence ID" value="SHE58295.1"/>
    <property type="molecule type" value="Genomic_DNA"/>
</dbReference>
<keyword evidence="2" id="KW-0812">Transmembrane</keyword>
<dbReference type="InterPro" id="IPR022029">
    <property type="entry name" value="YoaR-like_PG-bd"/>
</dbReference>
<dbReference type="SMART" id="SM01208">
    <property type="entry name" value="G5"/>
    <property type="match status" value="1"/>
</dbReference>
<protein>
    <submittedName>
        <fullName evidence="4">Vancomycin resistance protein YoaR, contains peptidoglycan-binding and VanW domains</fullName>
    </submittedName>
</protein>
<organism evidence="4 5">
    <name type="scientific">Desulforamulus putei DSM 12395</name>
    <dbReference type="NCBI Taxonomy" id="1121429"/>
    <lineage>
        <taxon>Bacteria</taxon>
        <taxon>Bacillati</taxon>
        <taxon>Bacillota</taxon>
        <taxon>Clostridia</taxon>
        <taxon>Eubacteriales</taxon>
        <taxon>Peptococcaceae</taxon>
        <taxon>Desulforamulus</taxon>
    </lineage>
</organism>
<feature type="transmembrane region" description="Helical" evidence="2">
    <location>
        <begin position="12"/>
        <end position="32"/>
    </location>
</feature>
<dbReference type="Proteomes" id="UP000184148">
    <property type="component" value="Unassembled WGS sequence"/>
</dbReference>
<dbReference type="STRING" id="1121429.SAMN02745133_00711"/>
<sequence>MAKGNLKRIRIIVLPLVFMIGVAVYLASQMSFGPPDRILPGIYMLNINLSLMNHDQAMLSLKKLEQELQRPLTVKFKDMTWTLPMERVGLKLNCQQEVQRAMGIGRSGSLWQRFLERRQAHRGIRLQPEIIIDSGLLEKQVSEVTEDILLPPRDAGLIINADDTVEISPGQSGRLVDIDRLRQDICQNLLQGNQSPIELKLVEVPPARTTEEVKAMGVDALLGMFSTQFDPNKVNRAYNVSVAAAALDGLIVSPWEIISFNEVVGPRSTEAGYKNAPIIVNNELVDGLGGGVCQVSTTLYNAVLLANLEVVERTNHSIPIPYVPIGRDATVVFDTVDFKFKNNTDDWLYIQSFVTGGRLTIKIFGNHKFKRDVVIRSWVEETYQPKTVVEKDYGIRMGDRVVKQKGARGYRAAAERIVMQDGKVIKVEKLPYSVYRARDQIISQGMAPPGSVLKTSDLLKDHARESEKNEEILQE</sequence>
<dbReference type="InterPro" id="IPR007391">
    <property type="entry name" value="Vancomycin_resist_VanW"/>
</dbReference>
<dbReference type="InterPro" id="IPR052913">
    <property type="entry name" value="Glycopeptide_resist_protein"/>
</dbReference>
<evidence type="ECO:0000313" key="5">
    <source>
        <dbReference type="Proteomes" id="UP000184148"/>
    </source>
</evidence>